<sequence length="306" mass="34717">MAASAEEIFYYGFAEGDKVIFNFEEVNGKELKELEILAMPSSSLFMDYKTKKVENKTVVIPETGIYKFRFANSNLLAGRICKYRIQRIPANDASQKFNTVAYKRTVYDTTYFEEPERYLVKADTFATEVMNQTVKVHSKNNMNGNRTVSNFPLPPNTIAWSYYIGVDQAGQQAYEQAARTLTESKTFVSAIANSSPLAAVALGFAPLITHLRAGEDIDYYLSDGDNATLFYERRPFKCYKQSKVINDFAQMSPLPGSLAFCFSNDNEIQAVTVAVRVMAIQVNPVWDTKMVSRMKVAQHEEWYLKN</sequence>
<comment type="caution">
    <text evidence="1">The sequence shown here is derived from an EMBL/GenBank/DDBJ whole genome shotgun (WGS) entry which is preliminary data.</text>
</comment>
<evidence type="ECO:0000313" key="1">
    <source>
        <dbReference type="EMBL" id="GAA4457603.1"/>
    </source>
</evidence>
<dbReference type="Proteomes" id="UP001501410">
    <property type="component" value="Unassembled WGS sequence"/>
</dbReference>
<keyword evidence="2" id="KW-1185">Reference proteome</keyword>
<dbReference type="EMBL" id="BAABEZ010000024">
    <property type="protein sequence ID" value="GAA4457603.1"/>
    <property type="molecule type" value="Genomic_DNA"/>
</dbReference>
<evidence type="ECO:0000313" key="2">
    <source>
        <dbReference type="Proteomes" id="UP001501410"/>
    </source>
</evidence>
<reference evidence="2" key="1">
    <citation type="journal article" date="2019" name="Int. J. Syst. Evol. Microbiol.">
        <title>The Global Catalogue of Microorganisms (GCM) 10K type strain sequencing project: providing services to taxonomists for standard genome sequencing and annotation.</title>
        <authorList>
            <consortium name="The Broad Institute Genomics Platform"/>
            <consortium name="The Broad Institute Genome Sequencing Center for Infectious Disease"/>
            <person name="Wu L."/>
            <person name="Ma J."/>
        </authorList>
    </citation>
    <scope>NUCLEOTIDE SEQUENCE [LARGE SCALE GENOMIC DNA]</scope>
    <source>
        <strain evidence="2">JCM 31921</strain>
    </source>
</reference>
<accession>A0ABP8N016</accession>
<dbReference type="RefSeq" id="WP_344827580.1">
    <property type="nucleotide sequence ID" value="NZ_BAABEZ010000024.1"/>
</dbReference>
<proteinExistence type="predicted"/>
<name>A0ABP8N016_9BACT</name>
<protein>
    <submittedName>
        <fullName evidence="1">Uncharacterized protein</fullName>
    </submittedName>
</protein>
<gene>
    <name evidence="1" type="ORF">GCM10023092_24560</name>
</gene>
<organism evidence="1 2">
    <name type="scientific">Rurimicrobium arvi</name>
    <dbReference type="NCBI Taxonomy" id="2049916"/>
    <lineage>
        <taxon>Bacteria</taxon>
        <taxon>Pseudomonadati</taxon>
        <taxon>Bacteroidota</taxon>
        <taxon>Chitinophagia</taxon>
        <taxon>Chitinophagales</taxon>
        <taxon>Chitinophagaceae</taxon>
        <taxon>Rurimicrobium</taxon>
    </lineage>
</organism>